<dbReference type="GeneID" id="36379544"/>
<dbReference type="OMA" id="RYQCKND"/>
<evidence type="ECO:0000313" key="3">
    <source>
        <dbReference type="EMBL" id="CEF67179.1"/>
    </source>
</evidence>
<protein>
    <recommendedName>
        <fullName evidence="2">Abnormal cell migration protein 18-like fibronectin type I domain-containing protein</fullName>
    </recommendedName>
</protein>
<feature type="signal peptide" evidence="1">
    <location>
        <begin position="1"/>
        <end position="22"/>
    </location>
</feature>
<dbReference type="Proteomes" id="UP000035682">
    <property type="component" value="Unplaced"/>
</dbReference>
<feature type="domain" description="Abnormal cell migration protein 18-like fibronectin type I" evidence="2">
    <location>
        <begin position="130"/>
        <end position="196"/>
    </location>
</feature>
<dbReference type="Pfam" id="PF23003">
    <property type="entry name" value="Fn1_2"/>
    <property type="match status" value="3"/>
</dbReference>
<feature type="domain" description="Abnormal cell migration protein 18-like fibronectin type I" evidence="2">
    <location>
        <begin position="205"/>
        <end position="270"/>
    </location>
</feature>
<dbReference type="AlphaFoldDB" id="A0A090MYH2"/>
<evidence type="ECO:0000313" key="4">
    <source>
        <dbReference type="Proteomes" id="UP000035682"/>
    </source>
</evidence>
<reference evidence="3 4" key="1">
    <citation type="submission" date="2014-09" db="EMBL/GenBank/DDBJ databases">
        <authorList>
            <person name="Martin A.A."/>
        </authorList>
    </citation>
    <scope>NUCLEOTIDE SEQUENCE</scope>
    <source>
        <strain evidence="4">ED321</strain>
        <strain evidence="3">ED321 Heterogonic</strain>
    </source>
</reference>
<dbReference type="WBParaSite" id="SRAE_2000184400.1">
    <property type="protein sequence ID" value="SRAE_2000184400.1"/>
    <property type="gene ID" value="WBGene00262050"/>
</dbReference>
<dbReference type="OrthoDB" id="5803975at2759"/>
<evidence type="ECO:0000313" key="6">
    <source>
        <dbReference type="WormBase" id="SRAE_2000184400"/>
    </source>
</evidence>
<accession>A0A090MYH2</accession>
<dbReference type="RefSeq" id="XP_024506379.1">
    <property type="nucleotide sequence ID" value="XM_024652843.1"/>
</dbReference>
<proteinExistence type="predicted"/>
<organism evidence="3">
    <name type="scientific">Strongyloides ratti</name>
    <name type="common">Parasitic roundworm</name>
    <dbReference type="NCBI Taxonomy" id="34506"/>
    <lineage>
        <taxon>Eukaryota</taxon>
        <taxon>Metazoa</taxon>
        <taxon>Ecdysozoa</taxon>
        <taxon>Nematoda</taxon>
        <taxon>Chromadorea</taxon>
        <taxon>Rhabditida</taxon>
        <taxon>Tylenchina</taxon>
        <taxon>Panagrolaimomorpha</taxon>
        <taxon>Strongyloidoidea</taxon>
        <taxon>Strongyloididae</taxon>
        <taxon>Strongyloides</taxon>
    </lineage>
</organism>
<dbReference type="WormBase" id="SRAE_2000184400">
    <property type="protein sequence ID" value="SRP11501"/>
    <property type="gene ID" value="WBGene00262050"/>
</dbReference>
<evidence type="ECO:0000256" key="1">
    <source>
        <dbReference type="SAM" id="SignalP"/>
    </source>
</evidence>
<dbReference type="EMBL" id="LN609529">
    <property type="protein sequence ID" value="CEF67179.1"/>
    <property type="molecule type" value="Genomic_DNA"/>
</dbReference>
<dbReference type="InterPro" id="IPR040282">
    <property type="entry name" value="Mig-18-like"/>
</dbReference>
<keyword evidence="1" id="KW-0732">Signal</keyword>
<dbReference type="PANTHER" id="PTHR35572">
    <property type="entry name" value="PROTEIN CBG04538-RELATED"/>
    <property type="match status" value="1"/>
</dbReference>
<dbReference type="CTD" id="36379544"/>
<dbReference type="PANTHER" id="PTHR35572:SF4">
    <property type="entry name" value="PROTEIN CBG15747"/>
    <property type="match status" value="1"/>
</dbReference>
<reference evidence="5" key="2">
    <citation type="submission" date="2020-12" db="UniProtKB">
        <authorList>
            <consortium name="WormBaseParasite"/>
        </authorList>
    </citation>
    <scope>IDENTIFICATION</scope>
</reference>
<keyword evidence="4" id="KW-1185">Reference proteome</keyword>
<feature type="chain" id="PRO_5015031354" description="Abnormal cell migration protein 18-like fibronectin type I domain-containing protein" evidence="1">
    <location>
        <begin position="23"/>
        <end position="304"/>
    </location>
</feature>
<feature type="domain" description="Abnormal cell migration protein 18-like fibronectin type I" evidence="2">
    <location>
        <begin position="61"/>
        <end position="123"/>
    </location>
</feature>
<evidence type="ECO:0000313" key="5">
    <source>
        <dbReference type="WBParaSite" id="SRAE_2000184400.1"/>
    </source>
</evidence>
<gene>
    <name evidence="3 5 6" type="ORF">SRAE_2000184400</name>
</gene>
<evidence type="ECO:0000259" key="2">
    <source>
        <dbReference type="Pfam" id="PF23003"/>
    </source>
</evidence>
<sequence>MSSLLTAFIISYFFITSIRIDGAQEVEKSIVIVPVGQDPNTSKIKVVIPVQKDGTTNPLPCVLDDGVHENGQTFTKANFHYKCVNGVSTVIACISDDKAVIQIGRTFIKNGIKHKCINNGDTVTYEYKSTCYSNGVNYNTGDTWRNGTFQMRCEDDRISISGCYTRNEVPETLLQVGETRKIGSKKFSCVKEGSGKIRYSSQTIGCDRDGVIFNEGEVFQNQQIKYRCNADGTSTALGCVDSESKVFVEVGKDIMINDVIYRCYRNGKTTFFQRFHCQGKSFEDCLNSATKAGRRKRTVAINDV</sequence>
<name>A0A090MYH2_STRRB</name>
<dbReference type="STRING" id="34506.A0A090MYH2"/>
<dbReference type="eggNOG" id="ENOG502SP0K">
    <property type="taxonomic scope" value="Eukaryota"/>
</dbReference>
<dbReference type="InterPro" id="IPR055119">
    <property type="entry name" value="Mig18_Fn1"/>
</dbReference>